<dbReference type="PANTHER" id="PTHR30473:SF2">
    <property type="entry name" value="PIN DOMAIN-CONTAINING PROTEIN"/>
    <property type="match status" value="1"/>
</dbReference>
<keyword evidence="1" id="KW-0547">Nucleotide-binding</keyword>
<dbReference type="SUPFAM" id="SSF88723">
    <property type="entry name" value="PIN domain-like"/>
    <property type="match status" value="1"/>
</dbReference>
<evidence type="ECO:0000256" key="1">
    <source>
        <dbReference type="ARBA" id="ARBA00022741"/>
    </source>
</evidence>
<dbReference type="OrthoDB" id="9773137at2"/>
<evidence type="ECO:0000256" key="3">
    <source>
        <dbReference type="ARBA" id="ARBA00046345"/>
    </source>
</evidence>
<reference evidence="5 6" key="1">
    <citation type="submission" date="2016-08" db="EMBL/GenBank/DDBJ databases">
        <title>Genome-based comparison of Moorella thermoacetic strains.</title>
        <authorList>
            <person name="Poehlein A."/>
            <person name="Bengelsdorf F.R."/>
            <person name="Esser C."/>
            <person name="Duerre P."/>
            <person name="Daniel R."/>
        </authorList>
    </citation>
    <scope>NUCLEOTIDE SEQUENCE [LARGE SCALE GENOMIC DNA]</scope>
    <source>
        <strain evidence="5 6">DSM 21394</strain>
    </source>
</reference>
<sequence>MATIYVLDSNVLLSDPQAIHAFPGAEVVIPGVVIEEIDAKKYGLDGTAYNARQVARQLDLYRAAGSLKEPVPLDNGGTLRVELNHRSLDCLRDHFPEINNDNRLLAVALNLQQEARQQDLPGQVVLVSQDAIVRIKADALGLAAEDYQAPDNKIIPGSYTGYEEVEVEPGLVDRFYCYRELPAAELPLELQPNQYIVLKSYGSSQSAIARYNHERHLLLPLAPAGNSVWGISPRNVQQKMALDLLLDRNIPLVTITGRAGTGKTLLALAAGLHLTQEEAAYQKLLIARPVIPLGRDIGYLPGTKEEKLRPWMQPIFDNLEFLFAQRKGTLEEVLAGLKNVQVEALTYIRGRTLPGQYIIIDEAQNLTRHEAKTVISRVGEGSKIVLLGDPEQIDHPYLDAAGNGLAYTVEKFKGLPLAGHVTLVKGERSPLARLAVAIL</sequence>
<evidence type="ECO:0000313" key="5">
    <source>
        <dbReference type="EMBL" id="OIQ55520.1"/>
    </source>
</evidence>
<evidence type="ECO:0000256" key="2">
    <source>
        <dbReference type="ARBA" id="ARBA00022840"/>
    </source>
</evidence>
<evidence type="ECO:0000259" key="4">
    <source>
        <dbReference type="SMART" id="SM00670"/>
    </source>
</evidence>
<dbReference type="Pfam" id="PF02562">
    <property type="entry name" value="PhoH"/>
    <property type="match status" value="1"/>
</dbReference>
<dbReference type="InterPro" id="IPR029060">
    <property type="entry name" value="PIN-like_dom_sf"/>
</dbReference>
<organism evidence="5 6">
    <name type="scientific">Neomoorella thermoacetica</name>
    <name type="common">Clostridium thermoaceticum</name>
    <dbReference type="NCBI Taxonomy" id="1525"/>
    <lineage>
        <taxon>Bacteria</taxon>
        <taxon>Bacillati</taxon>
        <taxon>Bacillota</taxon>
        <taxon>Clostridia</taxon>
        <taxon>Neomoorellales</taxon>
        <taxon>Neomoorellaceae</taxon>
        <taxon>Neomoorella</taxon>
    </lineage>
</organism>
<feature type="domain" description="PIN" evidence="4">
    <location>
        <begin position="3"/>
        <end position="135"/>
    </location>
</feature>
<dbReference type="GO" id="GO:0005524">
    <property type="term" value="F:ATP binding"/>
    <property type="evidence" value="ECO:0007669"/>
    <property type="project" value="UniProtKB-KW"/>
</dbReference>
<dbReference type="FunFam" id="3.40.50.300:FF:000013">
    <property type="entry name" value="PhoH family ATPase"/>
    <property type="match status" value="1"/>
</dbReference>
<dbReference type="GO" id="GO:0005829">
    <property type="term" value="C:cytosol"/>
    <property type="evidence" value="ECO:0007669"/>
    <property type="project" value="TreeGrafter"/>
</dbReference>
<dbReference type="Gene3D" id="3.40.50.300">
    <property type="entry name" value="P-loop containing nucleotide triphosphate hydrolases"/>
    <property type="match status" value="1"/>
</dbReference>
<proteinExistence type="inferred from homology"/>
<name>A0A1J5NAW0_NEOTH</name>
<gene>
    <name evidence="5" type="primary">ybeZ_2</name>
    <name evidence="5" type="ORF">MOTE_23930</name>
</gene>
<dbReference type="InterPro" id="IPR051451">
    <property type="entry name" value="PhoH2-like"/>
</dbReference>
<dbReference type="Gene3D" id="3.40.50.1010">
    <property type="entry name" value="5'-nuclease"/>
    <property type="match status" value="1"/>
</dbReference>
<dbReference type="InterPro" id="IPR003714">
    <property type="entry name" value="PhoH"/>
</dbReference>
<evidence type="ECO:0000313" key="6">
    <source>
        <dbReference type="Proteomes" id="UP000182811"/>
    </source>
</evidence>
<dbReference type="CDD" id="cd09883">
    <property type="entry name" value="PIN_VapC_PhoHL-ATPase"/>
    <property type="match status" value="1"/>
</dbReference>
<keyword evidence="2" id="KW-0067">ATP-binding</keyword>
<comment type="caution">
    <text evidence="5">The sequence shown here is derived from an EMBL/GenBank/DDBJ whole genome shotgun (WGS) entry which is preliminary data.</text>
</comment>
<accession>A0A1J5NAW0</accession>
<protein>
    <submittedName>
        <fullName evidence="5">PhoH-like protein</fullName>
    </submittedName>
</protein>
<dbReference type="PANTHER" id="PTHR30473">
    <property type="entry name" value="PROTEIN PHOH"/>
    <property type="match status" value="1"/>
</dbReference>
<dbReference type="InterPro" id="IPR002716">
    <property type="entry name" value="PIN_dom"/>
</dbReference>
<dbReference type="SUPFAM" id="SSF52540">
    <property type="entry name" value="P-loop containing nucleoside triphosphate hydrolases"/>
    <property type="match status" value="1"/>
</dbReference>
<dbReference type="EMBL" id="MDDC01000025">
    <property type="protein sequence ID" value="OIQ55520.1"/>
    <property type="molecule type" value="Genomic_DNA"/>
</dbReference>
<dbReference type="InterPro" id="IPR027417">
    <property type="entry name" value="P-loop_NTPase"/>
</dbReference>
<dbReference type="SMART" id="SM00670">
    <property type="entry name" value="PINc"/>
    <property type="match status" value="1"/>
</dbReference>
<comment type="similarity">
    <text evidence="3">In the N-terminal section; belongs to the PINc/VapC protein family.</text>
</comment>
<dbReference type="AlphaFoldDB" id="A0A1J5NAW0"/>
<dbReference type="Pfam" id="PF13638">
    <property type="entry name" value="PIN_4"/>
    <property type="match status" value="1"/>
</dbReference>
<dbReference type="Proteomes" id="UP000182811">
    <property type="component" value="Unassembled WGS sequence"/>
</dbReference>